<comment type="caution">
    <text evidence="1">The sequence shown here is derived from an EMBL/GenBank/DDBJ whole genome shotgun (WGS) entry which is preliminary data.</text>
</comment>
<sequence length="396" mass="42843">MVIVEGDVVRNDSGLFGMTGPFDFLTDVPVAAGVKFFGVGFSVLEGVLDLEVTGVFPLDGCRTISELKPGGSFLGCGTGGGLIDEVTLDTLAVLSPLGAGGGGGTEDELYWPPAEETAEVAVVEVSDGIGFGDDLLDEEDRELAVFDLSGRAGLKFDSIAFGFVTSIKEAFPSLSPNLIWLEVHTGFLVVSERVPPLNLSGQLVELDQLFEIATRRTLVNQLTNLSGFQVQTVVQITQPEDNVVIIYLPTSLELDPVQDAAEIVVSLLDVVRTSSQVSIHKAEVRGPIVESDGHGTFITGHTTQTCFLESTFNSLDIVDVFRLDKEKNNQRRHLFSSEHDVLAVKLVKTVQHFIGPELSLGIISVQDRSCGQLNDFLETQHHDVWLELVPNRIQPV</sequence>
<reference evidence="1" key="1">
    <citation type="journal article" date="2021" name="Open Biol.">
        <title>Shared evolutionary footprints suggest mitochondrial oxidative damage underlies multiple complex I losses in fungi.</title>
        <authorList>
            <person name="Schikora-Tamarit M.A."/>
            <person name="Marcet-Houben M."/>
            <person name="Nosek J."/>
            <person name="Gabaldon T."/>
        </authorList>
    </citation>
    <scope>NUCLEOTIDE SEQUENCE</scope>
    <source>
        <strain evidence="1">CBS2887</strain>
    </source>
</reference>
<dbReference type="Proteomes" id="UP000774326">
    <property type="component" value="Unassembled WGS sequence"/>
</dbReference>
<evidence type="ECO:0000313" key="2">
    <source>
        <dbReference type="Proteomes" id="UP000774326"/>
    </source>
</evidence>
<keyword evidence="2" id="KW-1185">Reference proteome</keyword>
<reference evidence="1" key="2">
    <citation type="submission" date="2021-01" db="EMBL/GenBank/DDBJ databases">
        <authorList>
            <person name="Schikora-Tamarit M.A."/>
        </authorList>
    </citation>
    <scope>NUCLEOTIDE SEQUENCE</scope>
    <source>
        <strain evidence="1">CBS2887</strain>
    </source>
</reference>
<proteinExistence type="predicted"/>
<gene>
    <name evidence="1" type="ORF">WICPIJ_001388</name>
</gene>
<evidence type="ECO:0000313" key="1">
    <source>
        <dbReference type="EMBL" id="KAH3687635.1"/>
    </source>
</evidence>
<accession>A0A9P8TQS8</accession>
<organism evidence="1 2">
    <name type="scientific">Wickerhamomyces pijperi</name>
    <name type="common">Yeast</name>
    <name type="synonym">Pichia pijperi</name>
    <dbReference type="NCBI Taxonomy" id="599730"/>
    <lineage>
        <taxon>Eukaryota</taxon>
        <taxon>Fungi</taxon>
        <taxon>Dikarya</taxon>
        <taxon>Ascomycota</taxon>
        <taxon>Saccharomycotina</taxon>
        <taxon>Saccharomycetes</taxon>
        <taxon>Phaffomycetales</taxon>
        <taxon>Wickerhamomycetaceae</taxon>
        <taxon>Wickerhamomyces</taxon>
    </lineage>
</organism>
<dbReference type="EMBL" id="JAEUBG010000709">
    <property type="protein sequence ID" value="KAH3687635.1"/>
    <property type="molecule type" value="Genomic_DNA"/>
</dbReference>
<protein>
    <submittedName>
        <fullName evidence="1">Uncharacterized protein</fullName>
    </submittedName>
</protein>
<dbReference type="AlphaFoldDB" id="A0A9P8TQS8"/>
<name>A0A9P8TQS8_WICPI</name>